<reference evidence="2 3" key="1">
    <citation type="submission" date="2016-10" db="EMBL/GenBank/DDBJ databases">
        <authorList>
            <person name="de Groot N.N."/>
        </authorList>
    </citation>
    <scope>NUCLEOTIDE SEQUENCE [LARGE SCALE GENOMIC DNA]</scope>
    <source>
        <strain evidence="2 3">DSM 16077</strain>
    </source>
</reference>
<accession>A0A1G9T9S0</accession>
<protein>
    <submittedName>
        <fullName evidence="2">Uncharacterized protein</fullName>
    </submittedName>
</protein>
<dbReference type="AlphaFoldDB" id="A0A1G9T9S0"/>
<evidence type="ECO:0000256" key="1">
    <source>
        <dbReference type="SAM" id="Phobius"/>
    </source>
</evidence>
<keyword evidence="1" id="KW-0812">Transmembrane</keyword>
<dbReference type="STRING" id="144026.SAMN04488568_11190"/>
<name>A0A1G9T9S0_9PROT</name>
<evidence type="ECO:0000313" key="2">
    <source>
        <dbReference type="EMBL" id="SDM44519.1"/>
    </source>
</evidence>
<keyword evidence="3" id="KW-1185">Reference proteome</keyword>
<dbReference type="Proteomes" id="UP000199759">
    <property type="component" value="Unassembled WGS sequence"/>
</dbReference>
<proteinExistence type="predicted"/>
<feature type="transmembrane region" description="Helical" evidence="1">
    <location>
        <begin position="12"/>
        <end position="32"/>
    </location>
</feature>
<evidence type="ECO:0000313" key="3">
    <source>
        <dbReference type="Proteomes" id="UP000199759"/>
    </source>
</evidence>
<organism evidence="2 3">
    <name type="scientific">Maricaulis salignorans</name>
    <dbReference type="NCBI Taxonomy" id="144026"/>
    <lineage>
        <taxon>Bacteria</taxon>
        <taxon>Pseudomonadati</taxon>
        <taxon>Pseudomonadota</taxon>
        <taxon>Alphaproteobacteria</taxon>
        <taxon>Maricaulales</taxon>
        <taxon>Maricaulaceae</taxon>
        <taxon>Maricaulis</taxon>
    </lineage>
</organism>
<sequence length="33" mass="3313">MNRFTSTLNAVINVLFLAGAFGAMAVALGGTIA</sequence>
<keyword evidence="1" id="KW-1133">Transmembrane helix</keyword>
<gene>
    <name evidence="2" type="ORF">SAMN04488568_11190</name>
</gene>
<keyword evidence="1" id="KW-0472">Membrane</keyword>
<dbReference type="EMBL" id="FNHG01000011">
    <property type="protein sequence ID" value="SDM44519.1"/>
    <property type="molecule type" value="Genomic_DNA"/>
</dbReference>